<dbReference type="KEGG" id="rin:ACS15_4712"/>
<sequence length="227" mass="25411">MKIMNMQKARADFFSDVYQKNLWGSAQSRSGEGSELGWTSDLVEKLPILLRTHGVRCLLDVPCGDFHWMQAIDLEGVEYIGGDIVPQIVVANQERHGSASRRFIELDIVADALPSADMIFVRDCFIHFDNALVFEALHNIARSSIRYLCMTHDLNAARYPNGQNIELDRAKAGVNFEYRPIHFELPPYSFPPPAAAVKDGDHWAMSGGVKTMAVWDMAAVRATLSAR</sequence>
<evidence type="ECO:0000313" key="1">
    <source>
        <dbReference type="EMBL" id="ANH76017.1"/>
    </source>
</evidence>
<name>A0AAC9BKY4_9RALS</name>
<accession>A0AAC9BKY4</accession>
<organism evidence="1 2">
    <name type="scientific">Ralstonia insidiosa</name>
    <dbReference type="NCBI Taxonomy" id="190721"/>
    <lineage>
        <taxon>Bacteria</taxon>
        <taxon>Pseudomonadati</taxon>
        <taxon>Pseudomonadota</taxon>
        <taxon>Betaproteobacteria</taxon>
        <taxon>Burkholderiales</taxon>
        <taxon>Burkholderiaceae</taxon>
        <taxon>Ralstonia</taxon>
    </lineage>
</organism>
<dbReference type="Gene3D" id="3.40.50.150">
    <property type="entry name" value="Vaccinia Virus protein VP39"/>
    <property type="match status" value="1"/>
</dbReference>
<dbReference type="Proteomes" id="UP000077927">
    <property type="component" value="Chromosome 2"/>
</dbReference>
<reference evidence="1 2" key="1">
    <citation type="submission" date="2015-09" db="EMBL/GenBank/DDBJ databases">
        <authorList>
            <person name="Xu Y."/>
            <person name="Nagy A."/>
            <person name="Liu N.T."/>
            <person name="Nou X."/>
        </authorList>
    </citation>
    <scope>NUCLEOTIDE SEQUENCE [LARGE SCALE GENOMIC DNA]</scope>
    <source>
        <strain evidence="1 2">FC1138</strain>
    </source>
</reference>
<gene>
    <name evidence="1" type="ORF">ACS15_4712</name>
</gene>
<dbReference type="EMBL" id="CP012606">
    <property type="protein sequence ID" value="ANH76017.1"/>
    <property type="molecule type" value="Genomic_DNA"/>
</dbReference>
<protein>
    <recommendedName>
        <fullName evidence="3">Class I SAM-dependent methyltransferase</fullName>
    </recommendedName>
</protein>
<proteinExistence type="predicted"/>
<evidence type="ECO:0000313" key="2">
    <source>
        <dbReference type="Proteomes" id="UP000077927"/>
    </source>
</evidence>
<dbReference type="InterPro" id="IPR029063">
    <property type="entry name" value="SAM-dependent_MTases_sf"/>
</dbReference>
<evidence type="ECO:0008006" key="3">
    <source>
        <dbReference type="Google" id="ProtNLM"/>
    </source>
</evidence>
<dbReference type="AlphaFoldDB" id="A0AAC9BKY4"/>
<dbReference type="SUPFAM" id="SSF53335">
    <property type="entry name" value="S-adenosyl-L-methionine-dependent methyltransferases"/>
    <property type="match status" value="1"/>
</dbReference>